<keyword evidence="5" id="KW-0156">Chromatin regulator</keyword>
<sequence>LGALPKPLREKVQKHCDRPPASLRKLAPAHSLPMVGGRKNKSAGPAPPSKTLVLDNGAYTIKAGFVSEELTEEPRVIPNCIARDRARKVYVASDLEKCRDFGEIQFRRPVEKGFIVNWEAQKEIWDHEFFDDNAPQKCEPSETRLLLTEQPNSLPILQSNCDQIVFEEYQFASYYRGIGVSFNAYHDVQGILQTPRDPNTIPQLPAEVVLLIDSGYSNTIVMPLLNGRPLHSAVRRLDVGGKLMTNYLTRLLSLRYYDMRNDTYIVNEIKEQASYVSMDFNGDLEKTWKGTRGERREPYVTGAGIAKDYVLPDFHTRTKGIVRDYDPAMHTKARKMAARTADNDEDILTLRNERFSVPELLFQPSDIGLRQPGLADVIMQSLSELPIGLWPGLLANIVVVGGNALFPGFIQRLEKELVKRVPDACIVRVAHPVNPITSTWEGGANLAKHPDINKFSVTKQEYEEYGASWAARKFGSGNTGD</sequence>
<evidence type="ECO:0000256" key="3">
    <source>
        <dbReference type="ARBA" id="ARBA00005665"/>
    </source>
</evidence>
<evidence type="ECO:0000313" key="12">
    <source>
        <dbReference type="EMBL" id="KZL74399.1"/>
    </source>
</evidence>
<protein>
    <submittedName>
        <fullName evidence="12">Actin family protein</fullName>
    </submittedName>
</protein>
<evidence type="ECO:0000256" key="5">
    <source>
        <dbReference type="ARBA" id="ARBA00022853"/>
    </source>
</evidence>
<dbReference type="Gene3D" id="3.30.420.40">
    <property type="match status" value="2"/>
</dbReference>
<keyword evidence="11" id="KW-0472">Membrane</keyword>
<evidence type="ECO:0000256" key="1">
    <source>
        <dbReference type="ARBA" id="ARBA00004123"/>
    </source>
</evidence>
<keyword evidence="8" id="KW-0804">Transcription</keyword>
<dbReference type="Pfam" id="PF00022">
    <property type="entry name" value="Actin"/>
    <property type="match status" value="1"/>
</dbReference>
<dbReference type="InterPro" id="IPR043129">
    <property type="entry name" value="ATPase_NBD"/>
</dbReference>
<dbReference type="PANTHER" id="PTHR11937">
    <property type="entry name" value="ACTIN"/>
    <property type="match status" value="1"/>
</dbReference>
<reference evidence="12 13" key="1">
    <citation type="submission" date="2015-06" db="EMBL/GenBank/DDBJ databases">
        <title>Survival trade-offs in plant roots during colonization by closely related pathogenic and mutualistic fungi.</title>
        <authorList>
            <person name="Hacquard S."/>
            <person name="Kracher B."/>
            <person name="Hiruma K."/>
            <person name="Weinman A."/>
            <person name="Muench P."/>
            <person name="Garrido Oter R."/>
            <person name="Ver Loren van Themaat E."/>
            <person name="Dallerey J.-F."/>
            <person name="Damm U."/>
            <person name="Henrissat B."/>
            <person name="Lespinet O."/>
            <person name="Thon M."/>
            <person name="Kemen E."/>
            <person name="McHardy A.C."/>
            <person name="Schulze-Lefert P."/>
            <person name="O'Connell R.J."/>
        </authorList>
    </citation>
    <scope>NUCLEOTIDE SEQUENCE [LARGE SCALE GENOMIC DNA]</scope>
    <source>
        <strain evidence="12 13">MAFF 238704</strain>
    </source>
</reference>
<keyword evidence="9" id="KW-0539">Nucleus</keyword>
<dbReference type="FunFam" id="3.90.640.10:FF:000040">
    <property type="entry name" value="Actin-like protein ARP6"/>
    <property type="match status" value="1"/>
</dbReference>
<dbReference type="EMBL" id="LFIW01002328">
    <property type="protein sequence ID" value="KZL74399.1"/>
    <property type="molecule type" value="Genomic_DNA"/>
</dbReference>
<comment type="similarity">
    <text evidence="3">Belongs to the actin family. ARP6 subfamily.</text>
</comment>
<comment type="subcellular location">
    <subcellularLocation>
        <location evidence="2">Cytoplasm</location>
    </subcellularLocation>
    <subcellularLocation>
        <location evidence="1">Nucleus</location>
    </subcellularLocation>
</comment>
<evidence type="ECO:0000256" key="11">
    <source>
        <dbReference type="SAM" id="Phobius"/>
    </source>
</evidence>
<feature type="transmembrane region" description="Helical" evidence="11">
    <location>
        <begin position="389"/>
        <end position="410"/>
    </location>
</feature>
<dbReference type="GO" id="GO:0006325">
    <property type="term" value="P:chromatin organization"/>
    <property type="evidence" value="ECO:0007669"/>
    <property type="project" value="UniProtKB-KW"/>
</dbReference>
<feature type="non-terminal residue" evidence="12">
    <location>
        <position position="1"/>
    </location>
</feature>
<dbReference type="FunFam" id="3.30.420.40:FF:000058">
    <property type="entry name" value="Putative actin-related protein 5"/>
    <property type="match status" value="1"/>
</dbReference>
<dbReference type="CDD" id="cd10210">
    <property type="entry name" value="ASKHA_NBD_Arp6"/>
    <property type="match status" value="1"/>
</dbReference>
<evidence type="ECO:0000256" key="9">
    <source>
        <dbReference type="ARBA" id="ARBA00023242"/>
    </source>
</evidence>
<keyword evidence="6" id="KW-0805">Transcription regulation</keyword>
<keyword evidence="11" id="KW-1133">Transmembrane helix</keyword>
<dbReference type="Proteomes" id="UP000076584">
    <property type="component" value="Unassembled WGS sequence"/>
</dbReference>
<evidence type="ECO:0000256" key="10">
    <source>
        <dbReference type="SAM" id="MobiDB-lite"/>
    </source>
</evidence>
<evidence type="ECO:0000256" key="7">
    <source>
        <dbReference type="ARBA" id="ARBA00023159"/>
    </source>
</evidence>
<comment type="caution">
    <text evidence="12">The sequence shown here is derived from an EMBL/GenBank/DDBJ whole genome shotgun (WGS) entry which is preliminary data.</text>
</comment>
<feature type="region of interest" description="Disordered" evidence="10">
    <location>
        <begin position="27"/>
        <end position="50"/>
    </location>
</feature>
<organism evidence="12 13">
    <name type="scientific">Colletotrichum incanum</name>
    <name type="common">Soybean anthracnose fungus</name>
    <dbReference type="NCBI Taxonomy" id="1573173"/>
    <lineage>
        <taxon>Eukaryota</taxon>
        <taxon>Fungi</taxon>
        <taxon>Dikarya</taxon>
        <taxon>Ascomycota</taxon>
        <taxon>Pezizomycotina</taxon>
        <taxon>Sordariomycetes</taxon>
        <taxon>Hypocreomycetidae</taxon>
        <taxon>Glomerellales</taxon>
        <taxon>Glomerellaceae</taxon>
        <taxon>Colletotrichum</taxon>
        <taxon>Colletotrichum spaethianum species complex</taxon>
    </lineage>
</organism>
<name>A0A166VBJ9_COLIC</name>
<keyword evidence="11" id="KW-0812">Transmembrane</keyword>
<dbReference type="InterPro" id="IPR004000">
    <property type="entry name" value="Actin"/>
</dbReference>
<dbReference type="SUPFAM" id="SSF53067">
    <property type="entry name" value="Actin-like ATPase domain"/>
    <property type="match status" value="2"/>
</dbReference>
<evidence type="ECO:0000313" key="13">
    <source>
        <dbReference type="Proteomes" id="UP000076584"/>
    </source>
</evidence>
<dbReference type="Gene3D" id="2.30.36.70">
    <property type="entry name" value="Actin, Chain A, domain 2"/>
    <property type="match status" value="1"/>
</dbReference>
<proteinExistence type="inferred from homology"/>
<keyword evidence="4" id="KW-0963">Cytoplasm</keyword>
<dbReference type="SMART" id="SM00268">
    <property type="entry name" value="ACTIN"/>
    <property type="match status" value="1"/>
</dbReference>
<keyword evidence="7" id="KW-0010">Activator</keyword>
<evidence type="ECO:0000256" key="6">
    <source>
        <dbReference type="ARBA" id="ARBA00023015"/>
    </source>
</evidence>
<keyword evidence="13" id="KW-1185">Reference proteome</keyword>
<dbReference type="AlphaFoldDB" id="A0A166VBJ9"/>
<evidence type="ECO:0000256" key="2">
    <source>
        <dbReference type="ARBA" id="ARBA00004496"/>
    </source>
</evidence>
<dbReference type="GO" id="GO:0005737">
    <property type="term" value="C:cytoplasm"/>
    <property type="evidence" value="ECO:0007669"/>
    <property type="project" value="UniProtKB-SubCell"/>
</dbReference>
<dbReference type="GO" id="GO:0005634">
    <property type="term" value="C:nucleus"/>
    <property type="evidence" value="ECO:0007669"/>
    <property type="project" value="UniProtKB-SubCell"/>
</dbReference>
<accession>A0A166VBJ9</accession>
<dbReference type="STRING" id="1573173.A0A166VBJ9"/>
<dbReference type="Gene3D" id="3.90.640.10">
    <property type="entry name" value="Actin, Chain A, domain 4"/>
    <property type="match status" value="1"/>
</dbReference>
<gene>
    <name evidence="12" type="ORF">CI238_04364</name>
</gene>
<evidence type="ECO:0000256" key="4">
    <source>
        <dbReference type="ARBA" id="ARBA00022490"/>
    </source>
</evidence>
<evidence type="ECO:0000256" key="8">
    <source>
        <dbReference type="ARBA" id="ARBA00023163"/>
    </source>
</evidence>